<dbReference type="EMBL" id="CP047344">
    <property type="protein sequence ID" value="QIF96196.1"/>
    <property type="molecule type" value="Genomic_DNA"/>
</dbReference>
<reference evidence="6 7" key="1">
    <citation type="submission" date="2020-01" db="EMBL/GenBank/DDBJ databases">
        <title>The genomic epidemiology of tigecycline resistance gene tet(X) variants in a swine farm in China.</title>
        <authorList>
            <person name="Peng K."/>
            <person name="Li R."/>
        </authorList>
    </citation>
    <scope>NUCLEOTIDE SEQUENCE [LARGE SCALE GENOMIC DNA]</scope>
    <source>
        <strain evidence="6 7">ZN3</strain>
    </source>
</reference>
<organism evidence="6 7">
    <name type="scientific">Proteus vulgaris</name>
    <dbReference type="NCBI Taxonomy" id="585"/>
    <lineage>
        <taxon>Bacteria</taxon>
        <taxon>Pseudomonadati</taxon>
        <taxon>Pseudomonadota</taxon>
        <taxon>Gammaproteobacteria</taxon>
        <taxon>Enterobacterales</taxon>
        <taxon>Morganellaceae</taxon>
        <taxon>Proteus</taxon>
    </lineage>
</organism>
<keyword evidence="3" id="KW-0964">Secreted</keyword>
<dbReference type="InterPro" id="IPR009483">
    <property type="entry name" value="IpaD/BipD/SipD"/>
</dbReference>
<dbReference type="Pfam" id="PF06511">
    <property type="entry name" value="T3SS_TC"/>
    <property type="match status" value="1"/>
</dbReference>
<comment type="subcellular location">
    <subcellularLocation>
        <location evidence="1">Secreted</location>
    </subcellularLocation>
</comment>
<evidence type="ECO:0000256" key="4">
    <source>
        <dbReference type="ARBA" id="ARBA00023026"/>
    </source>
</evidence>
<evidence type="ECO:0000256" key="1">
    <source>
        <dbReference type="ARBA" id="ARBA00004613"/>
    </source>
</evidence>
<proteinExistence type="inferred from homology"/>
<keyword evidence="5" id="KW-0175">Coiled coil</keyword>
<dbReference type="Proteomes" id="UP000503287">
    <property type="component" value="Chromosome"/>
</dbReference>
<dbReference type="InterPro" id="IPR036708">
    <property type="entry name" value="BipD-like_sf"/>
</dbReference>
<keyword evidence="7" id="KW-1185">Reference proteome</keyword>
<name>A0A6G6SR17_PROVU</name>
<protein>
    <submittedName>
        <fullName evidence="6">IpaD/SipD/SspD family type III secretion system needle tip protein</fullName>
    </submittedName>
</protein>
<evidence type="ECO:0000256" key="5">
    <source>
        <dbReference type="ARBA" id="ARBA00023054"/>
    </source>
</evidence>
<evidence type="ECO:0000313" key="7">
    <source>
        <dbReference type="Proteomes" id="UP000503287"/>
    </source>
</evidence>
<dbReference type="AlphaFoldDB" id="A0A6G6SR17"/>
<evidence type="ECO:0000256" key="3">
    <source>
        <dbReference type="ARBA" id="ARBA00022525"/>
    </source>
</evidence>
<gene>
    <name evidence="6" type="ORF">GTH24_17775</name>
</gene>
<keyword evidence="4" id="KW-0843">Virulence</keyword>
<dbReference type="GO" id="GO:0005576">
    <property type="term" value="C:extracellular region"/>
    <property type="evidence" value="ECO:0007669"/>
    <property type="project" value="UniProtKB-SubCell"/>
</dbReference>
<comment type="similarity">
    <text evidence="2">Belongs to the invasin protein D family.</text>
</comment>
<sequence>MDYVKELREAISSLSQYTKAGKKDGYIAINYVKFYEGLNSVVKKYKSMREKDSFFYNRMLFSYLGDGKYHRQFNNNEIFYKNKNQVETSIKSVEKILKGIKGINITLSHFPVKLDKNALVERETSPPIKTEKLEKDKKEYPLNKEMNQRALLLPDNCDIDIECLCSIDFSDIDKLIDLFEPYLASLGVLSETKLKEKRESLVKDRALEVNRRAEIIKSKDHKGFIIPLIDIDEEMGKIIEENDNKIKNSNIYHDKLQTEFDLFKKSLDSVEKRINANMDELSKKFSSANSNYDNFIKIISSTMNTLLEMAKGFLRY</sequence>
<dbReference type="SUPFAM" id="SSF140693">
    <property type="entry name" value="IpaD-like"/>
    <property type="match status" value="2"/>
</dbReference>
<dbReference type="Gene3D" id="1.20.1710.10">
    <property type="entry name" value="IpaD-like"/>
    <property type="match status" value="1"/>
</dbReference>
<evidence type="ECO:0000313" key="6">
    <source>
        <dbReference type="EMBL" id="QIF96196.1"/>
    </source>
</evidence>
<evidence type="ECO:0000256" key="2">
    <source>
        <dbReference type="ARBA" id="ARBA00007741"/>
    </source>
</evidence>
<accession>A0A6G6SR17</accession>